<keyword evidence="1" id="KW-0472">Membrane</keyword>
<organism evidence="2 4">
    <name type="scientific">Actinomyces oris</name>
    <dbReference type="NCBI Taxonomy" id="544580"/>
    <lineage>
        <taxon>Bacteria</taxon>
        <taxon>Bacillati</taxon>
        <taxon>Actinomycetota</taxon>
        <taxon>Actinomycetes</taxon>
        <taxon>Actinomycetales</taxon>
        <taxon>Actinomycetaceae</taxon>
        <taxon>Actinomyces</taxon>
    </lineage>
</organism>
<sequence>MTATNRDKSSRPQLSGRDIAGACLAVCGLLIIIWGGTLESVSVTDPGFMSFAVSSLVIVAAGGCLATALPRAARVTLIWLATLTSMFYLFILGMAVIVSLMSCVVIAGVAAWLTIRILRGGKTANSVR</sequence>
<feature type="transmembrane region" description="Helical" evidence="1">
    <location>
        <begin position="97"/>
        <end position="118"/>
    </location>
</feature>
<dbReference type="EMBL" id="MSKK01000009">
    <property type="protein sequence ID" value="OLO48031.1"/>
    <property type="molecule type" value="Genomic_DNA"/>
</dbReference>
<dbReference type="OrthoDB" id="2237376at2"/>
<proteinExistence type="predicted"/>
<evidence type="ECO:0008006" key="6">
    <source>
        <dbReference type="Google" id="ProtNLM"/>
    </source>
</evidence>
<evidence type="ECO:0000313" key="4">
    <source>
        <dbReference type="Proteomes" id="UP000185736"/>
    </source>
</evidence>
<evidence type="ECO:0000256" key="1">
    <source>
        <dbReference type="SAM" id="Phobius"/>
    </source>
</evidence>
<keyword evidence="1" id="KW-0812">Transmembrane</keyword>
<dbReference type="Proteomes" id="UP000186471">
    <property type="component" value="Unassembled WGS sequence"/>
</dbReference>
<accession>A0A1Q8HXK5</accession>
<evidence type="ECO:0000313" key="2">
    <source>
        <dbReference type="EMBL" id="OLL13583.1"/>
    </source>
</evidence>
<feature type="transmembrane region" description="Helical" evidence="1">
    <location>
        <begin position="75"/>
        <end position="91"/>
    </location>
</feature>
<dbReference type="EMBL" id="MSGO01000065">
    <property type="protein sequence ID" value="OLL13583.1"/>
    <property type="molecule type" value="Genomic_DNA"/>
</dbReference>
<feature type="transmembrane region" description="Helical" evidence="1">
    <location>
        <begin position="20"/>
        <end position="36"/>
    </location>
</feature>
<feature type="transmembrane region" description="Helical" evidence="1">
    <location>
        <begin position="48"/>
        <end position="68"/>
    </location>
</feature>
<comment type="caution">
    <text evidence="2">The sequence shown here is derived from an EMBL/GenBank/DDBJ whole genome shotgun (WGS) entry which is preliminary data.</text>
</comment>
<protein>
    <recommendedName>
        <fullName evidence="6">DUF4233 domain-containing protein</fullName>
    </recommendedName>
</protein>
<gene>
    <name evidence="3" type="ORF">BKH31_03115</name>
    <name evidence="2" type="ORF">BKH32_12205</name>
</gene>
<evidence type="ECO:0000313" key="3">
    <source>
        <dbReference type="EMBL" id="OLO48031.1"/>
    </source>
</evidence>
<dbReference type="RefSeq" id="WP_075250271.1">
    <property type="nucleotide sequence ID" value="NZ_CAUQLZ010000069.1"/>
</dbReference>
<keyword evidence="1" id="KW-1133">Transmembrane helix</keyword>
<dbReference type="Proteomes" id="UP000185736">
    <property type="component" value="Unassembled WGS sequence"/>
</dbReference>
<dbReference type="AlphaFoldDB" id="A0A1Q8HXK5"/>
<name>A0A1Q8HXK5_9ACTO</name>
<reference evidence="4 5" key="1">
    <citation type="submission" date="2016-12" db="EMBL/GenBank/DDBJ databases">
        <title>Genomic comparison of strains in the 'Actinomyces naeslundii' group.</title>
        <authorList>
            <person name="Mughal S.R."/>
            <person name="Do T."/>
            <person name="Gilbert S.C."/>
            <person name="Witherden E.A."/>
            <person name="Didelot X."/>
            <person name="Beighton D."/>
        </authorList>
    </citation>
    <scope>NUCLEOTIDE SEQUENCE [LARGE SCALE GENOMIC DNA]</scope>
    <source>
        <strain evidence="3 5">R21091</strain>
        <strain evidence="2 4">S64C</strain>
    </source>
</reference>
<evidence type="ECO:0000313" key="5">
    <source>
        <dbReference type="Proteomes" id="UP000186471"/>
    </source>
</evidence>